<proteinExistence type="predicted"/>
<dbReference type="OrthoDB" id="5397846at2759"/>
<evidence type="ECO:0000313" key="3">
    <source>
        <dbReference type="EMBL" id="PSN70496.1"/>
    </source>
</evidence>
<evidence type="ECO:0000259" key="2">
    <source>
        <dbReference type="Pfam" id="PF24864"/>
    </source>
</evidence>
<gene>
    <name evidence="3" type="ORF">BS50DRAFT_488573</name>
</gene>
<feature type="compositionally biased region" description="Low complexity" evidence="1">
    <location>
        <begin position="13"/>
        <end position="27"/>
    </location>
</feature>
<dbReference type="PANTHER" id="PTHR42085:SF8">
    <property type="entry name" value="F-BOX DOMAIN-CONTAINING PROTEIN"/>
    <property type="match status" value="1"/>
</dbReference>
<evidence type="ECO:0000313" key="4">
    <source>
        <dbReference type="Proteomes" id="UP000240883"/>
    </source>
</evidence>
<dbReference type="Pfam" id="PF24864">
    <property type="entry name" value="DUF7730"/>
    <property type="match status" value="1"/>
</dbReference>
<feature type="region of interest" description="Disordered" evidence="1">
    <location>
        <begin position="13"/>
        <end position="44"/>
    </location>
</feature>
<protein>
    <recommendedName>
        <fullName evidence="2">DUF7730 domain-containing protein</fullName>
    </recommendedName>
</protein>
<dbReference type="PANTHER" id="PTHR42085">
    <property type="entry name" value="F-BOX DOMAIN-CONTAINING PROTEIN"/>
    <property type="match status" value="1"/>
</dbReference>
<organism evidence="3 4">
    <name type="scientific">Corynespora cassiicola Philippines</name>
    <dbReference type="NCBI Taxonomy" id="1448308"/>
    <lineage>
        <taxon>Eukaryota</taxon>
        <taxon>Fungi</taxon>
        <taxon>Dikarya</taxon>
        <taxon>Ascomycota</taxon>
        <taxon>Pezizomycotina</taxon>
        <taxon>Dothideomycetes</taxon>
        <taxon>Pleosporomycetidae</taxon>
        <taxon>Pleosporales</taxon>
        <taxon>Corynesporascaceae</taxon>
        <taxon>Corynespora</taxon>
    </lineage>
</organism>
<feature type="domain" description="DUF7730" evidence="2">
    <location>
        <begin position="87"/>
        <end position="209"/>
    </location>
</feature>
<name>A0A2T2NYZ0_CORCC</name>
<dbReference type="EMBL" id="KZ678132">
    <property type="protein sequence ID" value="PSN70496.1"/>
    <property type="molecule type" value="Genomic_DNA"/>
</dbReference>
<accession>A0A2T2NYZ0</accession>
<dbReference type="InterPro" id="IPR056632">
    <property type="entry name" value="DUF7730"/>
</dbReference>
<sequence>MFAPFARRVAVTTVAASSEEPSSAPSSAPAPAPAPEPRYSKRKRAEVKYFNDSDGATDSETECLPLKRLRPTNRNTKPRPQNKIFPFLSLPAELRNRIYEECLPDPTQLPEQYEHNGAEFWIQFRQKQLRRSFNVIEALDTDSYEWDQLEPGPKRLGMNLLAVCKQIYDEMAPMFYRQRLVFQDPDALISFTSHLSPRTAKLIRHMEIRTWGNTRTRKNRGFLAMTMLGAKGVTNLEVLRISCALDHFYSSSWGRNKGQHVPIPKRVAKKAYRDCHVWLEAVAVASGDYLKGADILQLGSEDNYRYYDGDPDEALVLTKKELKKLLSMGP</sequence>
<evidence type="ECO:0000256" key="1">
    <source>
        <dbReference type="SAM" id="MobiDB-lite"/>
    </source>
</evidence>
<dbReference type="InterPro" id="IPR038883">
    <property type="entry name" value="AN11006-like"/>
</dbReference>
<dbReference type="Proteomes" id="UP000240883">
    <property type="component" value="Unassembled WGS sequence"/>
</dbReference>
<dbReference type="STRING" id="1448308.A0A2T2NYZ0"/>
<reference evidence="3 4" key="1">
    <citation type="journal article" date="2018" name="Front. Microbiol.">
        <title>Genome-Wide Analysis of Corynespora cassiicola Leaf Fall Disease Putative Effectors.</title>
        <authorList>
            <person name="Lopez D."/>
            <person name="Ribeiro S."/>
            <person name="Label P."/>
            <person name="Fumanal B."/>
            <person name="Venisse J.S."/>
            <person name="Kohler A."/>
            <person name="de Oliveira R.R."/>
            <person name="Labutti K."/>
            <person name="Lipzen A."/>
            <person name="Lail K."/>
            <person name="Bauer D."/>
            <person name="Ohm R.A."/>
            <person name="Barry K.W."/>
            <person name="Spatafora J."/>
            <person name="Grigoriev I.V."/>
            <person name="Martin F.M."/>
            <person name="Pujade-Renaud V."/>
        </authorList>
    </citation>
    <scope>NUCLEOTIDE SEQUENCE [LARGE SCALE GENOMIC DNA]</scope>
    <source>
        <strain evidence="3 4">Philippines</strain>
    </source>
</reference>
<keyword evidence="4" id="KW-1185">Reference proteome</keyword>
<dbReference type="AlphaFoldDB" id="A0A2T2NYZ0"/>